<proteinExistence type="inferred from homology"/>
<organism evidence="6 7">
    <name type="scientific">Paenibacillus catalpae</name>
    <dbReference type="NCBI Taxonomy" id="1045775"/>
    <lineage>
        <taxon>Bacteria</taxon>
        <taxon>Bacillati</taxon>
        <taxon>Bacillota</taxon>
        <taxon>Bacilli</taxon>
        <taxon>Bacillales</taxon>
        <taxon>Paenibacillaceae</taxon>
        <taxon>Paenibacillus</taxon>
    </lineage>
</organism>
<dbReference type="GO" id="GO:0005829">
    <property type="term" value="C:cytosol"/>
    <property type="evidence" value="ECO:0007669"/>
    <property type="project" value="TreeGrafter"/>
</dbReference>
<dbReference type="Proteomes" id="UP000198855">
    <property type="component" value="Unassembled WGS sequence"/>
</dbReference>
<comment type="similarity">
    <text evidence="3">Belongs to the DapA family.</text>
</comment>
<dbReference type="InterPro" id="IPR020625">
    <property type="entry name" value="Schiff_base-form_aldolases_AS"/>
</dbReference>
<keyword evidence="1 3" id="KW-0456">Lyase</keyword>
<reference evidence="7" key="1">
    <citation type="submission" date="2016-10" db="EMBL/GenBank/DDBJ databases">
        <authorList>
            <person name="Varghese N."/>
            <person name="Submissions S."/>
        </authorList>
    </citation>
    <scope>NUCLEOTIDE SEQUENCE [LARGE SCALE GENOMIC DNA]</scope>
    <source>
        <strain evidence="7">CGMCC 1.10784</strain>
    </source>
</reference>
<evidence type="ECO:0000256" key="4">
    <source>
        <dbReference type="PIRSR" id="PIRSR001365-1"/>
    </source>
</evidence>
<evidence type="ECO:0000313" key="6">
    <source>
        <dbReference type="EMBL" id="SFD65371.1"/>
    </source>
</evidence>
<evidence type="ECO:0000256" key="2">
    <source>
        <dbReference type="ARBA" id="ARBA00023270"/>
    </source>
</evidence>
<feature type="binding site" evidence="5">
    <location>
        <position position="49"/>
    </location>
    <ligand>
        <name>pyruvate</name>
        <dbReference type="ChEBI" id="CHEBI:15361"/>
    </ligand>
</feature>
<dbReference type="Pfam" id="PF00701">
    <property type="entry name" value="DHDPS"/>
    <property type="match status" value="1"/>
</dbReference>
<dbReference type="InterPro" id="IPR013785">
    <property type="entry name" value="Aldolase_TIM"/>
</dbReference>
<evidence type="ECO:0000256" key="1">
    <source>
        <dbReference type="ARBA" id="ARBA00023239"/>
    </source>
</evidence>
<dbReference type="PRINTS" id="PR00146">
    <property type="entry name" value="DHPICSNTHASE"/>
</dbReference>
<keyword evidence="7" id="KW-1185">Reference proteome</keyword>
<dbReference type="SUPFAM" id="SSF51569">
    <property type="entry name" value="Aldolase"/>
    <property type="match status" value="1"/>
</dbReference>
<dbReference type="STRING" id="1045775.SAMN05216378_0848"/>
<dbReference type="PIRSF" id="PIRSF001365">
    <property type="entry name" value="DHDPS"/>
    <property type="match status" value="1"/>
</dbReference>
<dbReference type="RefSeq" id="WP_091181348.1">
    <property type="nucleotide sequence ID" value="NZ_FOMT01000001.1"/>
</dbReference>
<dbReference type="PANTHER" id="PTHR42849">
    <property type="entry name" value="N-ACETYLNEURAMINATE LYASE"/>
    <property type="match status" value="1"/>
</dbReference>
<dbReference type="PANTHER" id="PTHR42849:SF1">
    <property type="entry name" value="N-ACETYLNEURAMINATE LYASE"/>
    <property type="match status" value="1"/>
</dbReference>
<dbReference type="SMART" id="SM01130">
    <property type="entry name" value="DHDPS"/>
    <property type="match status" value="1"/>
</dbReference>
<feature type="active site" description="Proton donor/acceptor" evidence="4">
    <location>
        <position position="137"/>
    </location>
</feature>
<evidence type="ECO:0000313" key="7">
    <source>
        <dbReference type="Proteomes" id="UP000198855"/>
    </source>
</evidence>
<dbReference type="GO" id="GO:0008747">
    <property type="term" value="F:N-acetylneuraminate lyase activity"/>
    <property type="evidence" value="ECO:0007669"/>
    <property type="project" value="TreeGrafter"/>
</dbReference>
<evidence type="ECO:0000256" key="5">
    <source>
        <dbReference type="PIRSR" id="PIRSR001365-2"/>
    </source>
</evidence>
<name>A0A1I1U3D4_9BACL</name>
<protein>
    <submittedName>
        <fullName evidence="6">4-hydroxy-tetrahydrodipicolinate synthase</fullName>
    </submittedName>
</protein>
<dbReference type="AlphaFoldDB" id="A0A1I1U3D4"/>
<dbReference type="OrthoDB" id="9771791at2"/>
<dbReference type="CDD" id="cd00408">
    <property type="entry name" value="DHDPS-like"/>
    <property type="match status" value="1"/>
</dbReference>
<dbReference type="Gene3D" id="3.20.20.70">
    <property type="entry name" value="Aldolase class I"/>
    <property type="match status" value="1"/>
</dbReference>
<accession>A0A1I1U3D4</accession>
<dbReference type="EMBL" id="FOMT01000001">
    <property type="protein sequence ID" value="SFD65371.1"/>
    <property type="molecule type" value="Genomic_DNA"/>
</dbReference>
<evidence type="ECO:0000256" key="3">
    <source>
        <dbReference type="PIRNR" id="PIRNR001365"/>
    </source>
</evidence>
<keyword evidence="2" id="KW-0704">Schiff base</keyword>
<dbReference type="PROSITE" id="PS00666">
    <property type="entry name" value="DHDPS_2"/>
    <property type="match status" value="1"/>
</dbReference>
<dbReference type="GO" id="GO:0019262">
    <property type="term" value="P:N-acetylneuraminate catabolic process"/>
    <property type="evidence" value="ECO:0007669"/>
    <property type="project" value="TreeGrafter"/>
</dbReference>
<sequence length="287" mass="31739">MAPFRFSPYSVAMITPFEQDDTIDEQGIHRMVRYYMDHQVPALLVSGSTGEQHSLSVEERITIYQMIRQAAPEQLPLYTGVAAIRTRDAIRLAMEAKRTGHSAIMLGFPPYVRPSQREAALYVEAVCSATSLPVMLYNNPLRTGFHLELATLISLVRKYPQITALKETGSPDSVIRVKEELGADFQILSGIDTTITDYFAKGYDGLTSVAGNLFPIEMNEIVQLLGSGQQAKAGLKLKALLPKLELLGSIGWIRVIRHSFAAQGIISGGYREPLTPLTEEEEAALRQ</sequence>
<dbReference type="InterPro" id="IPR002220">
    <property type="entry name" value="DapA-like"/>
</dbReference>
<feature type="active site" description="Schiff-base intermediate with substrate" evidence="4">
    <location>
        <position position="166"/>
    </location>
</feature>
<gene>
    <name evidence="6" type="ORF">SAMN05216378_0848</name>
</gene>